<proteinExistence type="predicted"/>
<evidence type="ECO:0000313" key="2">
    <source>
        <dbReference type="Proteomes" id="UP000528322"/>
    </source>
</evidence>
<dbReference type="Pfam" id="PF09481">
    <property type="entry name" value="CRISPR_Cse1"/>
    <property type="match status" value="1"/>
</dbReference>
<dbReference type="AlphaFoldDB" id="A0A7W8DGI5"/>
<keyword evidence="2" id="KW-1185">Reference proteome</keyword>
<gene>
    <name evidence="1" type="ORF">HNR37_000597</name>
</gene>
<dbReference type="NCBIfam" id="TIGR02547">
    <property type="entry name" value="casA_cse1"/>
    <property type="match status" value="1"/>
</dbReference>
<dbReference type="Proteomes" id="UP000528322">
    <property type="component" value="Unassembled WGS sequence"/>
</dbReference>
<comment type="caution">
    <text evidence="1">The sequence shown here is derived from an EMBL/GenBank/DDBJ whole genome shotgun (WGS) entry which is preliminary data.</text>
</comment>
<evidence type="ECO:0000313" key="1">
    <source>
        <dbReference type="EMBL" id="MBB5021288.1"/>
    </source>
</evidence>
<protein>
    <submittedName>
        <fullName evidence="1">CRISPR system Cascade subunit CasA</fullName>
    </submittedName>
</protein>
<sequence length="534" mass="60108">MNVAFDPWIPVINHFGERSLASIHDVFAEGEQYADLAVRPHERVALMRLLLCVAYAALNGPKDLDEWEQVPHKVAAATGAYLKEWQDSFDLFHPEIPWLQVAQLQPIPNGKSNSDDDWTPITRLSFVRASGVTSTLFDQQSNGGVEKPWRDDELALSLLTFQNYFVAGGKASSRLWGETEMKNPPNPKGGPCSGKSILFSFIRQNNLLATIHYNLSTYDDLVFLYGESEVPIGKPLWEVPISGPNDDNALENATRTHLGRFVPQTRILRIHHDRTKVLLGAGFDYPKYQDDKNPFAPDAFATLSINNKNERQLLSARPNRSLWRMLHSVVVKAKNSSQGGRGPLCLLNIQEGLPCDIISCAMLTNPQQAAELVDLIESVFRIPANLFEPEGRQTYQEEVEKAEHKASLLASSIEIYRYEFDGGWKGRVESAGSKSYDLRLKLHSKATTHYWTAIEKNLGYLMEHVQSIGGDHVDETREKWRKMLFYSACDAYRTACGQETPRQIRAFAKGWQKLTGQKASAQTVNQEEEGVSDE</sequence>
<dbReference type="InterPro" id="IPR013381">
    <property type="entry name" value="CRISPR-assoc_prot_Cse1"/>
</dbReference>
<dbReference type="EMBL" id="JACHID010000003">
    <property type="protein sequence ID" value="MBB5021288.1"/>
    <property type="molecule type" value="Genomic_DNA"/>
</dbReference>
<dbReference type="Gene3D" id="1.10.132.100">
    <property type="match status" value="1"/>
</dbReference>
<accession>A0A7W8DGI5</accession>
<name>A0A7W8DGI5_9BACT</name>
<reference evidence="1 2" key="1">
    <citation type="submission" date="2020-08" db="EMBL/GenBank/DDBJ databases">
        <title>Genomic Encyclopedia of Type Strains, Phase IV (KMG-IV): sequencing the most valuable type-strain genomes for metagenomic binning, comparative biology and taxonomic classification.</title>
        <authorList>
            <person name="Goeker M."/>
        </authorList>
    </citation>
    <scope>NUCLEOTIDE SEQUENCE [LARGE SCALE GENOMIC DNA]</scope>
    <source>
        <strain evidence="1 2">DSM 22071</strain>
    </source>
</reference>
<dbReference type="RefSeq" id="WP_183729719.1">
    <property type="nucleotide sequence ID" value="NZ_JACHID010000003.1"/>
</dbReference>
<organism evidence="1 2">
    <name type="scientific">Desulfurispira natronophila</name>
    <dbReference type="NCBI Taxonomy" id="682562"/>
    <lineage>
        <taxon>Bacteria</taxon>
        <taxon>Pseudomonadati</taxon>
        <taxon>Chrysiogenota</taxon>
        <taxon>Chrysiogenia</taxon>
        <taxon>Chrysiogenales</taxon>
        <taxon>Chrysiogenaceae</taxon>
        <taxon>Desulfurispira</taxon>
    </lineage>
</organism>